<dbReference type="InterPro" id="IPR036598">
    <property type="entry name" value="GOLD_dom_sf"/>
</dbReference>
<feature type="domain" description="GOLD" evidence="11">
    <location>
        <begin position="33"/>
        <end position="119"/>
    </location>
</feature>
<sequence length="231" mass="26829">MRLSFLIFAFLLGLTHADQDEVIMAIVVEAGKTECLYQDLTNPKYVAFELDYQVTEGGDHDINFMIRNPAGMQIFRDDRKTDANHRVEVGVHGRGDYAICFDNSFSIQTKKTVFFELYLLDEKGNYLNSYDLFADVNKAKAELSMQISDFDRITTKVKNNLNRMEQLQSQLRAVESRDRSMMESNFERVNFWSFFNLFVMIFVSGLQLFLLRSLFEENSKVGRLIRSGKLD</sequence>
<organism evidence="12 13">
    <name type="scientific">Panagrolaimus superbus</name>
    <dbReference type="NCBI Taxonomy" id="310955"/>
    <lineage>
        <taxon>Eukaryota</taxon>
        <taxon>Metazoa</taxon>
        <taxon>Ecdysozoa</taxon>
        <taxon>Nematoda</taxon>
        <taxon>Chromadorea</taxon>
        <taxon>Rhabditida</taxon>
        <taxon>Tylenchina</taxon>
        <taxon>Panagrolaimomorpha</taxon>
        <taxon>Panagrolaimoidea</taxon>
        <taxon>Panagrolaimidae</taxon>
        <taxon>Panagrolaimus</taxon>
    </lineage>
</organism>
<dbReference type="GO" id="GO:0012505">
    <property type="term" value="C:endomembrane system"/>
    <property type="evidence" value="ECO:0007669"/>
    <property type="project" value="UniProtKB-SubCell"/>
</dbReference>
<dbReference type="InterPro" id="IPR009038">
    <property type="entry name" value="GOLD_dom"/>
</dbReference>
<dbReference type="PANTHER" id="PTHR22811">
    <property type="entry name" value="TRANSMEMBRANE EMP24 DOMAIN-CONTAINING PROTEIN"/>
    <property type="match status" value="1"/>
</dbReference>
<keyword evidence="12" id="KW-1185">Reference proteome</keyword>
<reference evidence="13" key="1">
    <citation type="submission" date="2022-11" db="UniProtKB">
        <authorList>
            <consortium name="WormBaseParasite"/>
        </authorList>
    </citation>
    <scope>IDENTIFICATION</scope>
</reference>
<feature type="transmembrane region" description="Helical" evidence="9">
    <location>
        <begin position="191"/>
        <end position="211"/>
    </location>
</feature>
<evidence type="ECO:0000313" key="12">
    <source>
        <dbReference type="Proteomes" id="UP000887577"/>
    </source>
</evidence>
<evidence type="ECO:0000256" key="2">
    <source>
        <dbReference type="ARBA" id="ARBA00007104"/>
    </source>
</evidence>
<accession>A0A914YUY9</accession>
<evidence type="ECO:0000256" key="1">
    <source>
        <dbReference type="ARBA" id="ARBA00004479"/>
    </source>
</evidence>
<dbReference type="SUPFAM" id="SSF101576">
    <property type="entry name" value="Supernatant protein factor (SPF), C-terminal domain"/>
    <property type="match status" value="1"/>
</dbReference>
<evidence type="ECO:0000259" key="11">
    <source>
        <dbReference type="PROSITE" id="PS50866"/>
    </source>
</evidence>
<keyword evidence="4 10" id="KW-0732">Signal</keyword>
<evidence type="ECO:0000256" key="5">
    <source>
        <dbReference type="ARBA" id="ARBA00022989"/>
    </source>
</evidence>
<keyword evidence="3 8" id="KW-0812">Transmembrane</keyword>
<dbReference type="PROSITE" id="PS50866">
    <property type="entry name" value="GOLD"/>
    <property type="match status" value="1"/>
</dbReference>
<dbReference type="WBParaSite" id="PSU_v2.g3485.t1">
    <property type="protein sequence ID" value="PSU_v2.g3485.t1"/>
    <property type="gene ID" value="PSU_v2.g3485"/>
</dbReference>
<feature type="chain" id="PRO_5036789635" evidence="10">
    <location>
        <begin position="18"/>
        <end position="231"/>
    </location>
</feature>
<comment type="similarity">
    <text evidence="2 8">Belongs to the EMP24/GP25L family.</text>
</comment>
<name>A0A914YUY9_9BILA</name>
<dbReference type="Pfam" id="PF01105">
    <property type="entry name" value="EMP24_GP25L"/>
    <property type="match status" value="1"/>
</dbReference>
<dbReference type="SMART" id="SM01190">
    <property type="entry name" value="EMP24_GP25L"/>
    <property type="match status" value="1"/>
</dbReference>
<evidence type="ECO:0000256" key="6">
    <source>
        <dbReference type="ARBA" id="ARBA00023136"/>
    </source>
</evidence>
<dbReference type="Proteomes" id="UP000887577">
    <property type="component" value="Unplaced"/>
</dbReference>
<keyword evidence="5 9" id="KW-1133">Transmembrane helix</keyword>
<dbReference type="AlphaFoldDB" id="A0A914YUY9"/>
<evidence type="ECO:0000256" key="3">
    <source>
        <dbReference type="ARBA" id="ARBA00022692"/>
    </source>
</evidence>
<keyword evidence="6 9" id="KW-0472">Membrane</keyword>
<evidence type="ECO:0000256" key="8">
    <source>
        <dbReference type="RuleBase" id="RU003827"/>
    </source>
</evidence>
<evidence type="ECO:0000256" key="9">
    <source>
        <dbReference type="SAM" id="Phobius"/>
    </source>
</evidence>
<evidence type="ECO:0000256" key="7">
    <source>
        <dbReference type="ARBA" id="ARBA00037847"/>
    </source>
</evidence>
<feature type="signal peptide" evidence="10">
    <location>
        <begin position="1"/>
        <end position="17"/>
    </location>
</feature>
<dbReference type="GO" id="GO:0016020">
    <property type="term" value="C:membrane"/>
    <property type="evidence" value="ECO:0007669"/>
    <property type="project" value="UniProtKB-SubCell"/>
</dbReference>
<evidence type="ECO:0000256" key="4">
    <source>
        <dbReference type="ARBA" id="ARBA00022729"/>
    </source>
</evidence>
<proteinExistence type="inferred from homology"/>
<evidence type="ECO:0000313" key="13">
    <source>
        <dbReference type="WBParaSite" id="PSU_v2.g3485.t1"/>
    </source>
</evidence>
<dbReference type="InterPro" id="IPR015720">
    <property type="entry name" value="Emp24-like"/>
</dbReference>
<protein>
    <submittedName>
        <fullName evidence="13">GOLD domain-containing protein</fullName>
    </submittedName>
</protein>
<comment type="subcellular location">
    <subcellularLocation>
        <location evidence="7">Endomembrane system</location>
        <topology evidence="7">Single-pass membrane protein</topology>
    </subcellularLocation>
    <subcellularLocation>
        <location evidence="1 8">Membrane</location>
        <topology evidence="1 8">Single-pass type I membrane protein</topology>
    </subcellularLocation>
</comment>
<evidence type="ECO:0000256" key="10">
    <source>
        <dbReference type="SAM" id="SignalP"/>
    </source>
</evidence>